<protein>
    <submittedName>
        <fullName evidence="2">LuxR family transcriptional regulator</fullName>
    </submittedName>
</protein>
<reference evidence="2" key="1">
    <citation type="journal article" date="2020" name="mSystems">
        <title>Genome- and Community-Level Interaction Insights into Carbon Utilization and Element Cycling Functions of Hydrothermarchaeota in Hydrothermal Sediment.</title>
        <authorList>
            <person name="Zhou Z."/>
            <person name="Liu Y."/>
            <person name="Xu W."/>
            <person name="Pan J."/>
            <person name="Luo Z.H."/>
            <person name="Li M."/>
        </authorList>
    </citation>
    <scope>NUCLEOTIDE SEQUENCE [LARGE SCALE GENOMIC DNA]</scope>
    <source>
        <strain evidence="2">SpSt-374</strain>
    </source>
</reference>
<comment type="caution">
    <text evidence="2">The sequence shown here is derived from an EMBL/GenBank/DDBJ whole genome shotgun (WGS) entry which is preliminary data.</text>
</comment>
<dbReference type="AlphaFoldDB" id="A0A7C3VLB5"/>
<dbReference type="Gene3D" id="3.40.50.300">
    <property type="entry name" value="P-loop containing nucleotide triphosphate hydrolases"/>
    <property type="match status" value="1"/>
</dbReference>
<gene>
    <name evidence="2" type="ORF">ENR15_07765</name>
</gene>
<evidence type="ECO:0000313" key="2">
    <source>
        <dbReference type="EMBL" id="HGG00538.1"/>
    </source>
</evidence>
<accession>A0A7C3VLB5</accession>
<name>A0A7C3VLB5_9CYAN</name>
<dbReference type="InterPro" id="IPR027417">
    <property type="entry name" value="P-loop_NTPase"/>
</dbReference>
<feature type="domain" description="AAA+ ATPase" evidence="1">
    <location>
        <begin position="126"/>
        <end position="278"/>
    </location>
</feature>
<dbReference type="Pfam" id="PF00931">
    <property type="entry name" value="NB-ARC"/>
    <property type="match status" value="1"/>
</dbReference>
<dbReference type="GO" id="GO:0043531">
    <property type="term" value="F:ADP binding"/>
    <property type="evidence" value="ECO:0007669"/>
    <property type="project" value="InterPro"/>
</dbReference>
<dbReference type="PANTHER" id="PTHR23155:SF1052">
    <property type="entry name" value="DISEASE RESISTANCE PROTEIN RPM1"/>
    <property type="match status" value="1"/>
</dbReference>
<dbReference type="InterPro" id="IPR002182">
    <property type="entry name" value="NB-ARC"/>
</dbReference>
<dbReference type="InterPro" id="IPR044974">
    <property type="entry name" value="Disease_R_plants"/>
</dbReference>
<dbReference type="InterPro" id="IPR036388">
    <property type="entry name" value="WH-like_DNA-bd_sf"/>
</dbReference>
<dbReference type="GO" id="GO:0098542">
    <property type="term" value="P:defense response to other organism"/>
    <property type="evidence" value="ECO:0007669"/>
    <property type="project" value="TreeGrafter"/>
</dbReference>
<dbReference type="InterPro" id="IPR016032">
    <property type="entry name" value="Sig_transdc_resp-reg_C-effctor"/>
</dbReference>
<proteinExistence type="predicted"/>
<sequence length="534" mass="60080">MIQEDLLKTLADEKQVSDGEFQVLSLAMKGESTPTIAAKVEISEDLVRKRLSDIYKKFDIPGRGPVKLAKLQQHLLALSRGQLPDSSSLDIEGEPRRDWGEAPDVSIFYGRSEQLDTLAGWVLNDHCRLVAICGMGGIGKTTLAIKLAKQIQDQFDGVIWRSLRDAPPARELLADLIKFFAPGVSPPYETDDRISRLMDALKAKRCLIVLDSAQAILKSGDLAGHYSDSYQDYGNFIKRVATESHQSCLVITSLEQIDDIALLQGETMPVRVMELRELDEEQAWEIFRAKGLSEPEQWVELTNLYRGNPLALKIVATTIKELFGGNVSEFLKQKTFVFGNIRDLLEFQFERLYKFEKEILYWLAIERQPVTFFTLQEDIELSEHQDELLEALESLGRRNLIEKMTETGSARFSLQPMVLEYVTNQLVVQAGNEIMEAVKTQDAEKLHLLRSHNLVKGALGVSGSGSPLENPILQPINDRLCKAFRSQKKVEERYNRLLSWLGDRSLFEIGYAADNIQSLIEALPPDPAGNSLAS</sequence>
<organism evidence="2">
    <name type="scientific">Planktothricoides sp. SpSt-374</name>
    <dbReference type="NCBI Taxonomy" id="2282167"/>
    <lineage>
        <taxon>Bacteria</taxon>
        <taxon>Bacillati</taxon>
        <taxon>Cyanobacteriota</taxon>
        <taxon>Cyanophyceae</taxon>
        <taxon>Oscillatoriophycideae</taxon>
        <taxon>Oscillatoriales</taxon>
        <taxon>Oscillatoriaceae</taxon>
        <taxon>Planktothricoides</taxon>
    </lineage>
</organism>
<dbReference type="GO" id="GO:0003677">
    <property type="term" value="F:DNA binding"/>
    <property type="evidence" value="ECO:0007669"/>
    <property type="project" value="InterPro"/>
</dbReference>
<evidence type="ECO:0000259" key="1">
    <source>
        <dbReference type="SMART" id="SM00382"/>
    </source>
</evidence>
<dbReference type="PANTHER" id="PTHR23155">
    <property type="entry name" value="DISEASE RESISTANCE PROTEIN RP"/>
    <property type="match status" value="1"/>
</dbReference>
<dbReference type="PRINTS" id="PR00364">
    <property type="entry name" value="DISEASERSIST"/>
</dbReference>
<dbReference type="SUPFAM" id="SSF46894">
    <property type="entry name" value="C-terminal effector domain of the bipartite response regulators"/>
    <property type="match status" value="1"/>
</dbReference>
<dbReference type="SMART" id="SM00382">
    <property type="entry name" value="AAA"/>
    <property type="match status" value="1"/>
</dbReference>
<dbReference type="InterPro" id="IPR003593">
    <property type="entry name" value="AAA+_ATPase"/>
</dbReference>
<dbReference type="EMBL" id="DSPX01000074">
    <property type="protein sequence ID" value="HGG00538.1"/>
    <property type="molecule type" value="Genomic_DNA"/>
</dbReference>
<dbReference type="GO" id="GO:0006355">
    <property type="term" value="P:regulation of DNA-templated transcription"/>
    <property type="evidence" value="ECO:0007669"/>
    <property type="project" value="InterPro"/>
</dbReference>
<dbReference type="SUPFAM" id="SSF52540">
    <property type="entry name" value="P-loop containing nucleoside triphosphate hydrolases"/>
    <property type="match status" value="1"/>
</dbReference>
<dbReference type="Gene3D" id="1.10.10.10">
    <property type="entry name" value="Winged helix-like DNA-binding domain superfamily/Winged helix DNA-binding domain"/>
    <property type="match status" value="1"/>
</dbReference>